<organism evidence="3 4">
    <name type="scientific">Metapseudomonas lalkuanensis</name>
    <dbReference type="NCBI Taxonomy" id="2604832"/>
    <lineage>
        <taxon>Bacteria</taxon>
        <taxon>Pseudomonadati</taxon>
        <taxon>Pseudomonadota</taxon>
        <taxon>Gammaproteobacteria</taxon>
        <taxon>Pseudomonadales</taxon>
        <taxon>Pseudomonadaceae</taxon>
        <taxon>Metapseudomonas</taxon>
    </lineage>
</organism>
<dbReference type="Gene3D" id="2.30.140.50">
    <property type="entry name" value="Protein of unknown function DUF2790"/>
    <property type="match status" value="1"/>
</dbReference>
<reference evidence="3 4" key="1">
    <citation type="submission" date="2019-08" db="EMBL/GenBank/DDBJ databases">
        <title>Whole-genome Sequencing of e-waste polymer degrading bacterium Pseudomonas sp. strain PE08.</title>
        <authorList>
            <person name="Kirdat K."/>
            <person name="Debbarma P."/>
            <person name="Narawade N."/>
            <person name="Suyal D."/>
            <person name="Thorat V."/>
            <person name="Shouche Y."/>
            <person name="Goel R."/>
            <person name="Yadav A."/>
        </authorList>
    </citation>
    <scope>NUCLEOTIDE SEQUENCE [LARGE SCALE GENOMIC DNA]</scope>
    <source>
        <strain evidence="3 4">PE08</strain>
    </source>
</reference>
<dbReference type="EMBL" id="CP043311">
    <property type="protein sequence ID" value="QEY61949.1"/>
    <property type="molecule type" value="Genomic_DNA"/>
</dbReference>
<dbReference type="RefSeq" id="WP_151132491.1">
    <property type="nucleotide sequence ID" value="NZ_CP043311.1"/>
</dbReference>
<feature type="region of interest" description="Disordered" evidence="1">
    <location>
        <begin position="92"/>
        <end position="114"/>
    </location>
</feature>
<protein>
    <submittedName>
        <fullName evidence="3">DUF2790 domain-containing protein</fullName>
    </submittedName>
</protein>
<keyword evidence="2" id="KW-0732">Signal</keyword>
<name>A0A5J6QMY0_9GAMM</name>
<evidence type="ECO:0000313" key="3">
    <source>
        <dbReference type="EMBL" id="QEY61949.1"/>
    </source>
</evidence>
<gene>
    <name evidence="3" type="ORF">FXN65_07675</name>
</gene>
<sequence length="114" mass="12164">MKMASVVSALLSSLAPSVFAQDGIQNQNHGAALQPVDYHYGMEVDIQKVLHRTDTSQKTGVVPVTLVYEDSEGEVHKLRFLEWGGTTADGTLVSHIDVSPDSGTDASPDPTQIG</sequence>
<dbReference type="AlphaFoldDB" id="A0A5J6QMY0"/>
<feature type="signal peptide" evidence="2">
    <location>
        <begin position="1"/>
        <end position="20"/>
    </location>
</feature>
<dbReference type="Pfam" id="PF10976">
    <property type="entry name" value="DUF2790"/>
    <property type="match status" value="1"/>
</dbReference>
<proteinExistence type="predicted"/>
<feature type="chain" id="PRO_5023916505" evidence="2">
    <location>
        <begin position="21"/>
        <end position="114"/>
    </location>
</feature>
<evidence type="ECO:0000256" key="1">
    <source>
        <dbReference type="SAM" id="MobiDB-lite"/>
    </source>
</evidence>
<dbReference type="KEGG" id="plal:FXN65_07675"/>
<evidence type="ECO:0000313" key="4">
    <source>
        <dbReference type="Proteomes" id="UP000327179"/>
    </source>
</evidence>
<dbReference type="InterPro" id="IPR021245">
    <property type="entry name" value="DUF2790"/>
</dbReference>
<dbReference type="Proteomes" id="UP000327179">
    <property type="component" value="Chromosome"/>
</dbReference>
<accession>A0A5J6QMY0</accession>
<evidence type="ECO:0000256" key="2">
    <source>
        <dbReference type="SAM" id="SignalP"/>
    </source>
</evidence>
<feature type="compositionally biased region" description="Polar residues" evidence="1">
    <location>
        <begin position="101"/>
        <end position="114"/>
    </location>
</feature>
<keyword evidence="4" id="KW-1185">Reference proteome</keyword>